<dbReference type="AlphaFoldDB" id="I4D8F1"/>
<protein>
    <submittedName>
        <fullName evidence="2">Transcriptional regulator of sugar metabolism</fullName>
    </submittedName>
</protein>
<dbReference type="InterPro" id="IPR015102">
    <property type="entry name" value="Tscrpt_reg_HTH_FeoC"/>
</dbReference>
<evidence type="ECO:0000313" key="3">
    <source>
        <dbReference type="Proteomes" id="UP000002892"/>
    </source>
</evidence>
<keyword evidence="3" id="KW-1185">Reference proteome</keyword>
<dbReference type="OrthoDB" id="1798148at2"/>
<gene>
    <name evidence="2" type="ordered locus">Desaci_3171</name>
</gene>
<dbReference type="InterPro" id="IPR036388">
    <property type="entry name" value="WH-like_DNA-bd_sf"/>
</dbReference>
<dbReference type="eggNOG" id="COG1522">
    <property type="taxonomic scope" value="Bacteria"/>
</dbReference>
<dbReference type="HOGENOM" id="CLU_2368293_0_0_9"/>
<dbReference type="STRING" id="646529.Desaci_3171"/>
<feature type="domain" description="Transcriptional regulator HTH-type FeoC" evidence="1">
    <location>
        <begin position="1"/>
        <end position="77"/>
    </location>
</feature>
<evidence type="ECO:0000313" key="2">
    <source>
        <dbReference type="EMBL" id="AFM42075.1"/>
    </source>
</evidence>
<dbReference type="Pfam" id="PF09012">
    <property type="entry name" value="FeoC"/>
    <property type="match status" value="1"/>
</dbReference>
<dbReference type="KEGG" id="dai:Desaci_3171"/>
<name>I4D8F1_DESAJ</name>
<dbReference type="Gene3D" id="1.10.10.10">
    <property type="entry name" value="Winged helix-like DNA-binding domain superfamily/Winged helix DNA-binding domain"/>
    <property type="match status" value="1"/>
</dbReference>
<reference evidence="2 3" key="1">
    <citation type="journal article" date="2012" name="J. Bacteriol.">
        <title>Complete genome sequences of Desulfosporosinus orientis DSM765T, Desulfosporosinus youngiae DSM17734T, Desulfosporosinus meridiei DSM13257T, and Desulfosporosinus acidiphilus DSM22704T.</title>
        <authorList>
            <person name="Pester M."/>
            <person name="Brambilla E."/>
            <person name="Alazard D."/>
            <person name="Rattei T."/>
            <person name="Weinmaier T."/>
            <person name="Han J."/>
            <person name="Lucas S."/>
            <person name="Lapidus A."/>
            <person name="Cheng J.F."/>
            <person name="Goodwin L."/>
            <person name="Pitluck S."/>
            <person name="Peters L."/>
            <person name="Ovchinnikova G."/>
            <person name="Teshima H."/>
            <person name="Detter J.C."/>
            <person name="Han C.S."/>
            <person name="Tapia R."/>
            <person name="Land M.L."/>
            <person name="Hauser L."/>
            <person name="Kyrpides N.C."/>
            <person name="Ivanova N.N."/>
            <person name="Pagani I."/>
            <person name="Huntmann M."/>
            <person name="Wei C.L."/>
            <person name="Davenport K.W."/>
            <person name="Daligault H."/>
            <person name="Chain P.S."/>
            <person name="Chen A."/>
            <person name="Mavromatis K."/>
            <person name="Markowitz V."/>
            <person name="Szeto E."/>
            <person name="Mikhailova N."/>
            <person name="Pati A."/>
            <person name="Wagner M."/>
            <person name="Woyke T."/>
            <person name="Ollivier B."/>
            <person name="Klenk H.P."/>
            <person name="Spring S."/>
            <person name="Loy A."/>
        </authorList>
    </citation>
    <scope>NUCLEOTIDE SEQUENCE [LARGE SCALE GENOMIC DNA]</scope>
    <source>
        <strain evidence="3">DSM 22704 / JCM 16185 / SJ4</strain>
    </source>
</reference>
<sequence>MLTSILNILARKESLSLTQLAQELNSSQREIDSALEQMEHMGYVRRENYGQACSVNCGSSECSSHCQGCGFASSETYSFWVLTDRGKSLAGTKLS</sequence>
<dbReference type="EMBL" id="CP003639">
    <property type="protein sequence ID" value="AFM42075.1"/>
    <property type="molecule type" value="Genomic_DNA"/>
</dbReference>
<organism evidence="2 3">
    <name type="scientific">Desulfosporosinus acidiphilus (strain DSM 22704 / JCM 16185 / SJ4)</name>
    <dbReference type="NCBI Taxonomy" id="646529"/>
    <lineage>
        <taxon>Bacteria</taxon>
        <taxon>Bacillati</taxon>
        <taxon>Bacillota</taxon>
        <taxon>Clostridia</taxon>
        <taxon>Eubacteriales</taxon>
        <taxon>Desulfitobacteriaceae</taxon>
        <taxon>Desulfosporosinus</taxon>
    </lineage>
</organism>
<dbReference type="Proteomes" id="UP000002892">
    <property type="component" value="Chromosome"/>
</dbReference>
<evidence type="ECO:0000259" key="1">
    <source>
        <dbReference type="Pfam" id="PF09012"/>
    </source>
</evidence>
<accession>I4D8F1</accession>
<dbReference type="SUPFAM" id="SSF46785">
    <property type="entry name" value="Winged helix' DNA-binding domain"/>
    <property type="match status" value="1"/>
</dbReference>
<proteinExistence type="predicted"/>
<dbReference type="InterPro" id="IPR036390">
    <property type="entry name" value="WH_DNA-bd_sf"/>
</dbReference>
<dbReference type="RefSeq" id="WP_014828066.1">
    <property type="nucleotide sequence ID" value="NC_018068.1"/>
</dbReference>